<keyword evidence="13" id="KW-1185">Reference proteome</keyword>
<evidence type="ECO:0000256" key="2">
    <source>
        <dbReference type="ARBA" id="ARBA00004651"/>
    </source>
</evidence>
<evidence type="ECO:0000256" key="4">
    <source>
        <dbReference type="ARBA" id="ARBA00022427"/>
    </source>
</evidence>
<dbReference type="STRING" id="37003.ENSKMAP00000029878"/>
<dbReference type="PRINTS" id="PR01077">
    <property type="entry name" value="CLAUDIN"/>
</dbReference>
<keyword evidence="7" id="KW-0965">Cell junction</keyword>
<evidence type="ECO:0000313" key="12">
    <source>
        <dbReference type="Ensembl" id="ENSKMAP00000029878.1"/>
    </source>
</evidence>
<dbReference type="GO" id="GO:0005198">
    <property type="term" value="F:structural molecule activity"/>
    <property type="evidence" value="ECO:0007669"/>
    <property type="project" value="InterPro"/>
</dbReference>
<keyword evidence="9 10" id="KW-0472">Membrane</keyword>
<dbReference type="Gene3D" id="1.20.140.150">
    <property type="match status" value="1"/>
</dbReference>
<evidence type="ECO:0000256" key="10">
    <source>
        <dbReference type="SAM" id="Phobius"/>
    </source>
</evidence>
<dbReference type="KEGG" id="kmr:108230669"/>
<dbReference type="InterPro" id="IPR004031">
    <property type="entry name" value="PMP22/EMP/MP20/Claudin"/>
</dbReference>
<dbReference type="PANTHER" id="PTHR12002">
    <property type="entry name" value="CLAUDIN"/>
    <property type="match status" value="1"/>
</dbReference>
<feature type="chain" id="PRO_5018601631" evidence="11">
    <location>
        <begin position="21"/>
        <end position="202"/>
    </location>
</feature>
<evidence type="ECO:0000256" key="8">
    <source>
        <dbReference type="ARBA" id="ARBA00022989"/>
    </source>
</evidence>
<dbReference type="GO" id="GO:0005886">
    <property type="term" value="C:plasma membrane"/>
    <property type="evidence" value="ECO:0007669"/>
    <property type="project" value="UniProtKB-SubCell"/>
</dbReference>
<dbReference type="Pfam" id="PF00822">
    <property type="entry name" value="PMP22_Claudin"/>
    <property type="match status" value="1"/>
</dbReference>
<dbReference type="GeneTree" id="ENSGT00940000155387"/>
<feature type="transmembrane region" description="Helical" evidence="10">
    <location>
        <begin position="71"/>
        <end position="89"/>
    </location>
</feature>
<proteinExistence type="inferred from homology"/>
<evidence type="ECO:0000256" key="3">
    <source>
        <dbReference type="ARBA" id="ARBA00008295"/>
    </source>
</evidence>
<evidence type="ECO:0000256" key="6">
    <source>
        <dbReference type="ARBA" id="ARBA00022692"/>
    </source>
</evidence>
<comment type="subcellular location">
    <subcellularLocation>
        <location evidence="1">Cell junction</location>
        <location evidence="1">Tight junction</location>
    </subcellularLocation>
    <subcellularLocation>
        <location evidence="2">Cell membrane</location>
        <topology evidence="2">Multi-pass membrane protein</topology>
    </subcellularLocation>
</comment>
<evidence type="ECO:0000256" key="9">
    <source>
        <dbReference type="ARBA" id="ARBA00023136"/>
    </source>
</evidence>
<reference evidence="12" key="2">
    <citation type="submission" date="2025-09" db="UniProtKB">
        <authorList>
            <consortium name="Ensembl"/>
        </authorList>
    </citation>
    <scope>IDENTIFICATION</scope>
</reference>
<evidence type="ECO:0000256" key="5">
    <source>
        <dbReference type="ARBA" id="ARBA00022475"/>
    </source>
</evidence>
<evidence type="ECO:0000256" key="11">
    <source>
        <dbReference type="SAM" id="SignalP"/>
    </source>
</evidence>
<keyword evidence="5" id="KW-1003">Cell membrane</keyword>
<feature type="transmembrane region" description="Helical" evidence="10">
    <location>
        <begin position="110"/>
        <end position="133"/>
    </location>
</feature>
<keyword evidence="11" id="KW-0732">Signal</keyword>
<dbReference type="Proteomes" id="UP000264800">
    <property type="component" value="Unplaced"/>
</dbReference>
<organism evidence="12 13">
    <name type="scientific">Kryptolebias marmoratus</name>
    <name type="common">Mangrove killifish</name>
    <name type="synonym">Rivulus marmoratus</name>
    <dbReference type="NCBI Taxonomy" id="37003"/>
    <lineage>
        <taxon>Eukaryota</taxon>
        <taxon>Metazoa</taxon>
        <taxon>Chordata</taxon>
        <taxon>Craniata</taxon>
        <taxon>Vertebrata</taxon>
        <taxon>Euteleostomi</taxon>
        <taxon>Actinopterygii</taxon>
        <taxon>Neopterygii</taxon>
        <taxon>Teleostei</taxon>
        <taxon>Neoteleostei</taxon>
        <taxon>Acanthomorphata</taxon>
        <taxon>Ovalentaria</taxon>
        <taxon>Atherinomorphae</taxon>
        <taxon>Cyprinodontiformes</taxon>
        <taxon>Rivulidae</taxon>
        <taxon>Kryptolebias</taxon>
    </lineage>
</organism>
<dbReference type="OMA" id="FMVEWKK"/>
<dbReference type="AlphaFoldDB" id="A0A3Q3BIC1"/>
<evidence type="ECO:0000256" key="1">
    <source>
        <dbReference type="ARBA" id="ARBA00004435"/>
    </source>
</evidence>
<dbReference type="InterPro" id="IPR006187">
    <property type="entry name" value="Claudin"/>
</dbReference>
<evidence type="ECO:0000256" key="7">
    <source>
        <dbReference type="ARBA" id="ARBA00022949"/>
    </source>
</evidence>
<accession>A0A3Q3BIC1</accession>
<dbReference type="Ensembl" id="ENSKMAT00000030247.1">
    <property type="protein sequence ID" value="ENSKMAP00000029878.1"/>
    <property type="gene ID" value="ENSKMAG00000022097.1"/>
</dbReference>
<keyword evidence="6 10" id="KW-0812">Transmembrane</keyword>
<reference evidence="12" key="1">
    <citation type="submission" date="2025-08" db="UniProtKB">
        <authorList>
            <consortium name="Ensembl"/>
        </authorList>
    </citation>
    <scope>IDENTIFICATION</scope>
</reference>
<dbReference type="RefSeq" id="XP_017262572.1">
    <property type="nucleotide sequence ID" value="XM_017407083.1"/>
</dbReference>
<feature type="transmembrane region" description="Helical" evidence="10">
    <location>
        <begin position="153"/>
        <end position="172"/>
    </location>
</feature>
<comment type="similarity">
    <text evidence="3">Belongs to the claudin family.</text>
</comment>
<sequence length="202" mass="21885">MASSAVQIVGFLLSLAGVSATIAATFKVEWRKEAQGKHRTYEGLWMSCSGTERTTCEWHLSVMKLPIEVQATRAVMVVSLFLSAVALIVSTVGMKCTHFMDNMPETKSKVAVTGGVLFVLSGLLTIIITSWYVSKIVETYNSSHRLQSREFGNAVFISLGGGFLTAVGGAFLSCQTCCRNRSSTSKISNHLLSTTNPKSNYV</sequence>
<keyword evidence="4" id="KW-0796">Tight junction</keyword>
<feature type="signal peptide" evidence="11">
    <location>
        <begin position="1"/>
        <end position="20"/>
    </location>
</feature>
<evidence type="ECO:0000313" key="13">
    <source>
        <dbReference type="Proteomes" id="UP000264800"/>
    </source>
</evidence>
<protein>
    <submittedName>
        <fullName evidence="12">Claudin-19-like</fullName>
    </submittedName>
</protein>
<dbReference type="GO" id="GO:0005923">
    <property type="term" value="C:bicellular tight junction"/>
    <property type="evidence" value="ECO:0007669"/>
    <property type="project" value="UniProtKB-SubCell"/>
</dbReference>
<dbReference type="OrthoDB" id="8928700at2759"/>
<keyword evidence="8 10" id="KW-1133">Transmembrane helix</keyword>
<name>A0A3Q3BIC1_KRYMA</name>
<dbReference type="GeneID" id="108230669"/>